<proteinExistence type="predicted"/>
<sequence length="109" mass="12821">MFDLNTRPQKRKMYVCLSYEMGWFMRINTKDTPRPCVPIARDDNAFLHHDSHIECGILVLDEFEIDEAIRRDGIVGTVHRRYRPIILSAQMNTLFISKRDKEALNQILA</sequence>
<evidence type="ECO:0000313" key="1">
    <source>
        <dbReference type="EMBL" id="MTH33040.1"/>
    </source>
</evidence>
<evidence type="ECO:0000313" key="2">
    <source>
        <dbReference type="Proteomes" id="UP000442533"/>
    </source>
</evidence>
<reference evidence="1 2" key="1">
    <citation type="submission" date="2019-11" db="EMBL/GenBank/DDBJ databases">
        <authorList>
            <person name="Dong K."/>
        </authorList>
    </citation>
    <scope>NUCLEOTIDE SEQUENCE [LARGE SCALE GENOMIC DNA]</scope>
    <source>
        <strain evidence="1 2">JCM 17370</strain>
    </source>
</reference>
<dbReference type="EMBL" id="WMIF01000001">
    <property type="protein sequence ID" value="MTH33040.1"/>
    <property type="molecule type" value="Genomic_DNA"/>
</dbReference>
<comment type="caution">
    <text evidence="1">The sequence shown here is derived from an EMBL/GenBank/DDBJ whole genome shotgun (WGS) entry which is preliminary data.</text>
</comment>
<dbReference type="RefSeq" id="WP_170293889.1">
    <property type="nucleotide sequence ID" value="NZ_WMIF01000001.1"/>
</dbReference>
<organism evidence="1 2">
    <name type="scientific">Paracoccus limosus</name>
    <dbReference type="NCBI Taxonomy" id="913252"/>
    <lineage>
        <taxon>Bacteria</taxon>
        <taxon>Pseudomonadati</taxon>
        <taxon>Pseudomonadota</taxon>
        <taxon>Alphaproteobacteria</taxon>
        <taxon>Rhodobacterales</taxon>
        <taxon>Paracoccaceae</taxon>
        <taxon>Paracoccus</taxon>
    </lineage>
</organism>
<dbReference type="AlphaFoldDB" id="A0A844H0S3"/>
<accession>A0A844H0S3</accession>
<dbReference type="Proteomes" id="UP000442533">
    <property type="component" value="Unassembled WGS sequence"/>
</dbReference>
<protein>
    <submittedName>
        <fullName evidence="1">Uncharacterized protein</fullName>
    </submittedName>
</protein>
<keyword evidence="2" id="KW-1185">Reference proteome</keyword>
<gene>
    <name evidence="1" type="ORF">GL279_00310</name>
</gene>
<name>A0A844H0S3_9RHOB</name>